<organism evidence="1 2">
    <name type="scientific">Melia azedarach</name>
    <name type="common">Chinaberry tree</name>
    <dbReference type="NCBI Taxonomy" id="155640"/>
    <lineage>
        <taxon>Eukaryota</taxon>
        <taxon>Viridiplantae</taxon>
        <taxon>Streptophyta</taxon>
        <taxon>Embryophyta</taxon>
        <taxon>Tracheophyta</taxon>
        <taxon>Spermatophyta</taxon>
        <taxon>Magnoliopsida</taxon>
        <taxon>eudicotyledons</taxon>
        <taxon>Gunneridae</taxon>
        <taxon>Pentapetalae</taxon>
        <taxon>rosids</taxon>
        <taxon>malvids</taxon>
        <taxon>Sapindales</taxon>
        <taxon>Meliaceae</taxon>
        <taxon>Melia</taxon>
    </lineage>
</organism>
<reference evidence="1 2" key="1">
    <citation type="journal article" date="2023" name="Science">
        <title>Complex scaffold remodeling in plant triterpene biosynthesis.</title>
        <authorList>
            <person name="De La Pena R."/>
            <person name="Hodgson H."/>
            <person name="Liu J.C."/>
            <person name="Stephenson M.J."/>
            <person name="Martin A.C."/>
            <person name="Owen C."/>
            <person name="Harkess A."/>
            <person name="Leebens-Mack J."/>
            <person name="Jimenez L.E."/>
            <person name="Osbourn A."/>
            <person name="Sattely E.S."/>
        </authorList>
    </citation>
    <scope>NUCLEOTIDE SEQUENCE [LARGE SCALE GENOMIC DNA]</scope>
    <source>
        <strain evidence="2">cv. JPN11</strain>
        <tissue evidence="1">Leaf</tissue>
    </source>
</reference>
<name>A0ACC1WWX8_MELAZ</name>
<protein>
    <submittedName>
        <fullName evidence="1">Uncharacterized protein</fullName>
    </submittedName>
</protein>
<comment type="caution">
    <text evidence="1">The sequence shown here is derived from an EMBL/GenBank/DDBJ whole genome shotgun (WGS) entry which is preliminary data.</text>
</comment>
<dbReference type="EMBL" id="CM051406">
    <property type="protein sequence ID" value="KAJ4702833.1"/>
    <property type="molecule type" value="Genomic_DNA"/>
</dbReference>
<keyword evidence="2" id="KW-1185">Reference proteome</keyword>
<evidence type="ECO:0000313" key="1">
    <source>
        <dbReference type="EMBL" id="KAJ4702833.1"/>
    </source>
</evidence>
<proteinExistence type="predicted"/>
<sequence>MAISLTVLKQNPVSFSKPKQNFNGVKSPVSGVELKSFINYSTPKLQQSWYRRESPLAVSYGMVGGNWFPPSQSSTTTSGNSLTWHEWLQKVRVTAEECGLGLSLMCLDSTFIWDRLPSLWNRTKVIKLQLKVQVQEDAKEYFYQLTNMETEKLEIMKQRREGHSESSVTSKAANQSQMEFMVVTIIVAGKGIFFQPEMLSITDRCDVENSLKEIQHTTTFGQNLQHLHEVNVYWSGILSLEQLQKNYLLLKRLSDLEIFHILNFPRLFQGH</sequence>
<gene>
    <name evidence="1" type="ORF">OWV82_022821</name>
</gene>
<evidence type="ECO:0000313" key="2">
    <source>
        <dbReference type="Proteomes" id="UP001164539"/>
    </source>
</evidence>
<accession>A0ACC1WWX8</accession>
<dbReference type="Proteomes" id="UP001164539">
    <property type="component" value="Chromosome 13"/>
</dbReference>